<protein>
    <recommendedName>
        <fullName evidence="3">Clostripain family protease</fullName>
    </recommendedName>
</protein>
<dbReference type="Proteomes" id="UP001232493">
    <property type="component" value="Chromosome"/>
</dbReference>
<sequence>MKKSIFFVLTLVISFFLSSCITFDKQSPLLTNEYLEGIPLVLEFSRPVVKVDIYDGNNKIYSYSGDIIYELKTNLILHNDVTVKITEFYKERQYTDIIKKVEPQIQFLLYGGADNNLDMKYEDPLTNETDYFFDLDIDEIERSIRKSLLNISVVILGDRSAKNDEIIFISNFKGNYMEYRFSPSDFGFSSELSSASTKTLFEFMDKLAVRNNNTVKALDLWDHGNGWAWESKSLSIQPKAIIQDDTTNKVLRIKDIKDVINEYEKKYNTKIDILAFDACNMTSLEIIYEFKDLVDYFIGSVYSIAGFGFYYDIFYDLDINNLESSLVYNIIDKYKYYYTQVSYLDRLSLVGVNMRAFSEVWNKINDVKTVKSNFVLYKNDGKYRSEPTDMIDVNDLILNTGEFLSSYVKPAIVNSVVRIDGVDYLNYSGIGVMFENIFDTNPNGYYDDYKALDFYNDFQQWIESTWKNIIKNY</sequence>
<dbReference type="PANTHER" id="PTHR37835">
    <property type="entry name" value="ALPHA-CLOSTRIPAIN"/>
    <property type="match status" value="1"/>
</dbReference>
<accession>A0ABY8PMU3</accession>
<evidence type="ECO:0008006" key="3">
    <source>
        <dbReference type="Google" id="ProtNLM"/>
    </source>
</evidence>
<organism evidence="1 2">
    <name type="scientific">Marinitoga aeolica</name>
    <dbReference type="NCBI Taxonomy" id="2809031"/>
    <lineage>
        <taxon>Bacteria</taxon>
        <taxon>Thermotogati</taxon>
        <taxon>Thermotogota</taxon>
        <taxon>Thermotogae</taxon>
        <taxon>Petrotogales</taxon>
        <taxon>Petrotogaceae</taxon>
        <taxon>Marinitoga</taxon>
    </lineage>
</organism>
<dbReference type="PANTHER" id="PTHR37835:SF1">
    <property type="entry name" value="ALPHA-CLOSTRIPAIN"/>
    <property type="match status" value="1"/>
</dbReference>
<dbReference type="Pfam" id="PF03415">
    <property type="entry name" value="Peptidase_C11"/>
    <property type="match status" value="1"/>
</dbReference>
<reference evidence="1 2" key="1">
    <citation type="submission" date="2021-02" db="EMBL/GenBank/DDBJ databases">
        <title>Characterization of Marinitoga sp. nov. str. BP5-C20A.</title>
        <authorList>
            <person name="Erauso G."/>
            <person name="Postec A."/>
        </authorList>
    </citation>
    <scope>NUCLEOTIDE SEQUENCE [LARGE SCALE GENOMIC DNA]</scope>
    <source>
        <strain evidence="1 2">BP5-C20A</strain>
    </source>
</reference>
<dbReference type="InterPro" id="IPR005077">
    <property type="entry name" value="Peptidase_C11"/>
</dbReference>
<dbReference type="EMBL" id="CP069362">
    <property type="protein sequence ID" value="WGS63967.1"/>
    <property type="molecule type" value="Genomic_DNA"/>
</dbReference>
<gene>
    <name evidence="1" type="ORF">JRV97_06190</name>
</gene>
<evidence type="ECO:0000313" key="2">
    <source>
        <dbReference type="Proteomes" id="UP001232493"/>
    </source>
</evidence>
<dbReference type="RefSeq" id="WP_280997258.1">
    <property type="nucleotide sequence ID" value="NZ_CP069362.1"/>
</dbReference>
<evidence type="ECO:0000313" key="1">
    <source>
        <dbReference type="EMBL" id="WGS63967.1"/>
    </source>
</evidence>
<keyword evidence="2" id="KW-1185">Reference proteome</keyword>
<proteinExistence type="predicted"/>
<dbReference type="PROSITE" id="PS51257">
    <property type="entry name" value="PROKAR_LIPOPROTEIN"/>
    <property type="match status" value="1"/>
</dbReference>
<name>A0ABY8PMU3_9BACT</name>